<dbReference type="GO" id="GO:0005737">
    <property type="term" value="C:cytoplasm"/>
    <property type="evidence" value="ECO:0007669"/>
    <property type="project" value="InterPro"/>
</dbReference>
<dbReference type="InterPro" id="IPR050097">
    <property type="entry name" value="Ferredoxin-NADP_redctase_2"/>
</dbReference>
<dbReference type="Gene3D" id="3.50.50.60">
    <property type="entry name" value="FAD/NAD(P)-binding domain"/>
    <property type="match status" value="2"/>
</dbReference>
<evidence type="ECO:0000259" key="9">
    <source>
        <dbReference type="Pfam" id="PF07992"/>
    </source>
</evidence>
<dbReference type="EC" id="1.8.1.9" evidence="7"/>
<dbReference type="PRINTS" id="PR00368">
    <property type="entry name" value="FADPNR"/>
</dbReference>
<reference evidence="10 11" key="1">
    <citation type="journal article" date="2019" name="Anaerobe">
        <title>Detection of Robinsoniella peoriensis in multiple bone samples of a trauma patient.</title>
        <authorList>
            <person name="Schrottner P."/>
            <person name="Hartwich K."/>
            <person name="Bunk B."/>
            <person name="Schober I."/>
            <person name="Helbig S."/>
            <person name="Rudolph W.W."/>
            <person name="Gunzer F."/>
        </authorList>
    </citation>
    <scope>NUCLEOTIDE SEQUENCE [LARGE SCALE GENOMIC DNA]</scope>
    <source>
        <strain evidence="10 11">DSM 106044</strain>
    </source>
</reference>
<evidence type="ECO:0000256" key="8">
    <source>
        <dbReference type="RuleBase" id="RU003881"/>
    </source>
</evidence>
<keyword evidence="2 7" id="KW-0285">Flavoprotein</keyword>
<keyword evidence="6 7" id="KW-0676">Redox-active center</keyword>
<dbReference type="EMBL" id="QGQD01000107">
    <property type="protein sequence ID" value="TLC97931.1"/>
    <property type="molecule type" value="Genomic_DNA"/>
</dbReference>
<evidence type="ECO:0000256" key="2">
    <source>
        <dbReference type="ARBA" id="ARBA00022630"/>
    </source>
</evidence>
<keyword evidence="4 7" id="KW-0560">Oxidoreductase</keyword>
<evidence type="ECO:0000313" key="11">
    <source>
        <dbReference type="Proteomes" id="UP000306509"/>
    </source>
</evidence>
<dbReference type="GO" id="GO:0004791">
    <property type="term" value="F:thioredoxin-disulfide reductase (NADPH) activity"/>
    <property type="evidence" value="ECO:0007669"/>
    <property type="project" value="UniProtKB-UniRule"/>
</dbReference>
<dbReference type="InterPro" id="IPR005982">
    <property type="entry name" value="Thioredox_Rdtase"/>
</dbReference>
<dbReference type="Pfam" id="PF07992">
    <property type="entry name" value="Pyr_redox_2"/>
    <property type="match status" value="1"/>
</dbReference>
<dbReference type="GO" id="GO:0019430">
    <property type="term" value="P:removal of superoxide radicals"/>
    <property type="evidence" value="ECO:0007669"/>
    <property type="project" value="UniProtKB-UniRule"/>
</dbReference>
<comment type="cofactor">
    <cofactor evidence="8">
        <name>FAD</name>
        <dbReference type="ChEBI" id="CHEBI:57692"/>
    </cofactor>
    <text evidence="8">Binds 1 FAD per subunit.</text>
</comment>
<evidence type="ECO:0000256" key="6">
    <source>
        <dbReference type="ARBA" id="ARBA00023284"/>
    </source>
</evidence>
<dbReference type="OrthoDB" id="9806179at2"/>
<comment type="caution">
    <text evidence="10">The sequence shown here is derived from an EMBL/GenBank/DDBJ whole genome shotgun (WGS) entry which is preliminary data.</text>
</comment>
<keyword evidence="5" id="KW-1015">Disulfide bond</keyword>
<dbReference type="NCBIfam" id="TIGR01292">
    <property type="entry name" value="TRX_reduct"/>
    <property type="match status" value="1"/>
</dbReference>
<dbReference type="InterPro" id="IPR023753">
    <property type="entry name" value="FAD/NAD-binding_dom"/>
</dbReference>
<keyword evidence="3 7" id="KW-0274">FAD</keyword>
<name>A0A4U8PZV1_9FIRM</name>
<dbReference type="AlphaFoldDB" id="A0A4U8PZV1"/>
<evidence type="ECO:0000256" key="4">
    <source>
        <dbReference type="ARBA" id="ARBA00023002"/>
    </source>
</evidence>
<protein>
    <recommendedName>
        <fullName evidence="7">Thioredoxin reductase</fullName>
        <ecNumber evidence="7">1.8.1.9</ecNumber>
    </recommendedName>
</protein>
<proteinExistence type="inferred from homology"/>
<evidence type="ECO:0000256" key="3">
    <source>
        <dbReference type="ARBA" id="ARBA00022827"/>
    </source>
</evidence>
<organism evidence="10 11">
    <name type="scientific">Robinsoniella peoriensis</name>
    <dbReference type="NCBI Taxonomy" id="180332"/>
    <lineage>
        <taxon>Bacteria</taxon>
        <taxon>Bacillati</taxon>
        <taxon>Bacillota</taxon>
        <taxon>Clostridia</taxon>
        <taxon>Lachnospirales</taxon>
        <taxon>Lachnospiraceae</taxon>
        <taxon>Robinsoniella</taxon>
    </lineage>
</organism>
<comment type="subunit">
    <text evidence="7">Homodimer.</text>
</comment>
<evidence type="ECO:0000256" key="7">
    <source>
        <dbReference type="RuleBase" id="RU003880"/>
    </source>
</evidence>
<comment type="catalytic activity">
    <reaction evidence="7">
        <text>[thioredoxin]-dithiol + NADP(+) = [thioredoxin]-disulfide + NADPH + H(+)</text>
        <dbReference type="Rhea" id="RHEA:20345"/>
        <dbReference type="Rhea" id="RHEA-COMP:10698"/>
        <dbReference type="Rhea" id="RHEA-COMP:10700"/>
        <dbReference type="ChEBI" id="CHEBI:15378"/>
        <dbReference type="ChEBI" id="CHEBI:29950"/>
        <dbReference type="ChEBI" id="CHEBI:50058"/>
        <dbReference type="ChEBI" id="CHEBI:57783"/>
        <dbReference type="ChEBI" id="CHEBI:58349"/>
        <dbReference type="EC" id="1.8.1.9"/>
    </reaction>
</comment>
<feature type="domain" description="FAD/NAD(P)-binding" evidence="9">
    <location>
        <begin position="5"/>
        <end position="292"/>
    </location>
</feature>
<evidence type="ECO:0000256" key="5">
    <source>
        <dbReference type="ARBA" id="ARBA00023157"/>
    </source>
</evidence>
<dbReference type="InterPro" id="IPR008255">
    <property type="entry name" value="Pyr_nucl-diS_OxRdtase_2_AS"/>
</dbReference>
<accession>A0A4U8PZV1</accession>
<evidence type="ECO:0000313" key="10">
    <source>
        <dbReference type="EMBL" id="TLC97931.1"/>
    </source>
</evidence>
<dbReference type="Proteomes" id="UP000306509">
    <property type="component" value="Unassembled WGS sequence"/>
</dbReference>
<keyword evidence="11" id="KW-1185">Reference proteome</keyword>
<evidence type="ECO:0000256" key="1">
    <source>
        <dbReference type="ARBA" id="ARBA00009333"/>
    </source>
</evidence>
<dbReference type="SUPFAM" id="SSF51905">
    <property type="entry name" value="FAD/NAD(P)-binding domain"/>
    <property type="match status" value="1"/>
</dbReference>
<sequence>MEKKFDTIIIGSGPAGLAAAIYAERAKLECLIIEKNYVSGGQVINTYEVDNYPGLPGINGFDMATKFREHADALGAEFVTAEVSDIIIEETDRKVVTDQGEFIGKTVILAAGARHRKLGVPGEEELAGMGVSYCATCDGAFFKNKTVAVVGGGDVAVEDAIFLARVCEKVFLIHRRDELRAAKILQEKLFACGNVEVIWDSVVNSINGEENVESVTVTNIKNEKEEKVAVDGVFIAVGILPNSEVFQNIVETDEHGYIVANEDCVTNKKGIFAAGDIRTKMLRQIITAAADGANAVTSVQNYLIYA</sequence>
<dbReference type="PANTHER" id="PTHR48105">
    <property type="entry name" value="THIOREDOXIN REDUCTASE 1-RELATED-RELATED"/>
    <property type="match status" value="1"/>
</dbReference>
<dbReference type="PROSITE" id="PS00573">
    <property type="entry name" value="PYRIDINE_REDOX_2"/>
    <property type="match status" value="1"/>
</dbReference>
<dbReference type="PRINTS" id="PR00469">
    <property type="entry name" value="PNDRDTASEII"/>
</dbReference>
<keyword evidence="8" id="KW-0521">NADP</keyword>
<comment type="similarity">
    <text evidence="1 7">Belongs to the class-II pyridine nucleotide-disulfide oxidoreductase family.</text>
</comment>
<dbReference type="InterPro" id="IPR036188">
    <property type="entry name" value="FAD/NAD-bd_sf"/>
</dbReference>
<dbReference type="STRING" id="180332.GCA_000797495_01779"/>
<dbReference type="RefSeq" id="WP_044297695.1">
    <property type="nucleotide sequence ID" value="NZ_CABMJZ010000132.1"/>
</dbReference>
<gene>
    <name evidence="10" type="primary">trxB_3</name>
    <name evidence="10" type="ORF">DSM106044_05296</name>
</gene>